<evidence type="ECO:0000256" key="3">
    <source>
        <dbReference type="ARBA" id="ARBA00023008"/>
    </source>
</evidence>
<dbReference type="InterPro" id="IPR045087">
    <property type="entry name" value="Cu-oxidase_fam"/>
</dbReference>
<protein>
    <submittedName>
        <fullName evidence="7">Copper resistance system multicopper oxidase</fullName>
    </submittedName>
</protein>
<evidence type="ECO:0000259" key="4">
    <source>
        <dbReference type="Pfam" id="PF00394"/>
    </source>
</evidence>
<dbReference type="EMBL" id="CP041165">
    <property type="protein sequence ID" value="QOP41295.1"/>
    <property type="molecule type" value="Genomic_DNA"/>
</dbReference>
<evidence type="ECO:0000256" key="1">
    <source>
        <dbReference type="ARBA" id="ARBA00022723"/>
    </source>
</evidence>
<evidence type="ECO:0000259" key="5">
    <source>
        <dbReference type="Pfam" id="PF07731"/>
    </source>
</evidence>
<dbReference type="GO" id="GO:0005507">
    <property type="term" value="F:copper ion binding"/>
    <property type="evidence" value="ECO:0007669"/>
    <property type="project" value="InterPro"/>
</dbReference>
<keyword evidence="2" id="KW-0560">Oxidoreductase</keyword>
<dbReference type="PANTHER" id="PTHR11709">
    <property type="entry name" value="MULTI-COPPER OXIDASE"/>
    <property type="match status" value="1"/>
</dbReference>
<dbReference type="RefSeq" id="WP_193112610.1">
    <property type="nucleotide sequence ID" value="NZ_CP041165.1"/>
</dbReference>
<dbReference type="PANTHER" id="PTHR11709:SF394">
    <property type="entry name" value="FI03373P-RELATED"/>
    <property type="match status" value="1"/>
</dbReference>
<dbReference type="InterPro" id="IPR011707">
    <property type="entry name" value="Cu-oxidase-like_N"/>
</dbReference>
<dbReference type="InterPro" id="IPR001117">
    <property type="entry name" value="Cu-oxidase_2nd"/>
</dbReference>
<dbReference type="GO" id="GO:0016491">
    <property type="term" value="F:oxidoreductase activity"/>
    <property type="evidence" value="ECO:0007669"/>
    <property type="project" value="UniProtKB-KW"/>
</dbReference>
<dbReference type="Pfam" id="PF00394">
    <property type="entry name" value="Cu-oxidase"/>
    <property type="match status" value="1"/>
</dbReference>
<dbReference type="InterPro" id="IPR034284">
    <property type="entry name" value="CuRO_1_CopA"/>
</dbReference>
<dbReference type="Gene3D" id="2.60.40.420">
    <property type="entry name" value="Cupredoxins - blue copper proteins"/>
    <property type="match status" value="3"/>
</dbReference>
<dbReference type="CDD" id="cd13848">
    <property type="entry name" value="CuRO_1_CopA"/>
    <property type="match status" value="1"/>
</dbReference>
<dbReference type="InterPro" id="IPR008972">
    <property type="entry name" value="Cupredoxin"/>
</dbReference>
<dbReference type="Pfam" id="PF07731">
    <property type="entry name" value="Cu-oxidase_2"/>
    <property type="match status" value="1"/>
</dbReference>
<reference evidence="7 8" key="1">
    <citation type="submission" date="2019-06" db="EMBL/GenBank/DDBJ databases">
        <title>Sulfurimonas gotlandica sp. nov., a chemoautotrophic and psychrotolerant epsilonproteobacterium isolated from a pelagic redoxcline, and an emended description of the genus Sulfurimonas.</title>
        <authorList>
            <person name="Wang S."/>
            <person name="Jiang L."/>
            <person name="Shao Z."/>
        </authorList>
    </citation>
    <scope>NUCLEOTIDE SEQUENCE [LARGE SCALE GENOMIC DNA]</scope>
    <source>
        <strain evidence="7 8">B2</strain>
    </source>
</reference>
<evidence type="ECO:0000256" key="2">
    <source>
        <dbReference type="ARBA" id="ARBA00023002"/>
    </source>
</evidence>
<dbReference type="NCBIfam" id="TIGR01480">
    <property type="entry name" value="copper_res_A"/>
    <property type="match status" value="1"/>
</dbReference>
<dbReference type="KEGG" id="smax:FJR03_05880"/>
<evidence type="ECO:0000313" key="8">
    <source>
        <dbReference type="Proteomes" id="UP000593910"/>
    </source>
</evidence>
<dbReference type="Pfam" id="PF07732">
    <property type="entry name" value="Cu-oxidase_3"/>
    <property type="match status" value="1"/>
</dbReference>
<keyword evidence="3" id="KW-0186">Copper</keyword>
<accession>A0A7M1AV40</accession>
<sequence>MSLNSSKISRRQFVKGIAVSSLVAANFIDLSAKETDLNFEQNSVLSGDEFSLHIASTPVNITGTPAMATTVNGLIPGPILKLKEGQNVTIHVTNHLNVDTSIHWHGIILPTNMDGVPGISFNGIKPGETFTYKFKIQQSGTFWYHSHSGFQEQTGVYGAIVIDPIEKDPYQYDKDYVITLSDWSDEKPSSVYRKLKISSDYYNFKQRTVGDFFEEVKEKGFFTAFNERKMWNNMTMTDRDLSDVTGYTYTYLMNGKLPAEKLKIVFKNGEKIRLRFINSAAMTFFDLRIPGLKMKVIASDGNNVQPVEVDEFRIGVAETYDVIVEPEPNTAYAVFAQSLDRSGYALGALTYDPNVTAQTPKMDPLPILTHVDMGMGMGNMEHAHEKSSTTMKCGAGMKMPAKKPIKKSDIPVTPLEEARGIQTTMRAMNPQYRLDDPGVGLRDNGRKVLTYADLKSLRSTMHDRYPDREIILHLTGNMERYMWSINGIAYKDAKDLEFKYGERLRITYINDTMMNHPMHLHGMWSDLETGDENHLVRKHTIIVQPGSKISFRVNVDAKGSWAYHCHLLYHMSGMFRKVVVL</sequence>
<dbReference type="InterPro" id="IPR006376">
    <property type="entry name" value="Cu-R_CopA"/>
</dbReference>
<keyword evidence="8" id="KW-1185">Reference proteome</keyword>
<dbReference type="Proteomes" id="UP000593910">
    <property type="component" value="Chromosome"/>
</dbReference>
<dbReference type="SUPFAM" id="SSF49503">
    <property type="entry name" value="Cupredoxins"/>
    <property type="match status" value="3"/>
</dbReference>
<evidence type="ECO:0000259" key="6">
    <source>
        <dbReference type="Pfam" id="PF07732"/>
    </source>
</evidence>
<organism evidence="7 8">
    <name type="scientific">Sulfurimonas marina</name>
    <dbReference type="NCBI Taxonomy" id="2590551"/>
    <lineage>
        <taxon>Bacteria</taxon>
        <taxon>Pseudomonadati</taxon>
        <taxon>Campylobacterota</taxon>
        <taxon>Epsilonproteobacteria</taxon>
        <taxon>Campylobacterales</taxon>
        <taxon>Sulfurimonadaceae</taxon>
        <taxon>Sulfurimonas</taxon>
    </lineage>
</organism>
<dbReference type="AlphaFoldDB" id="A0A7M1AV40"/>
<feature type="domain" description="Plastocyanin-like" evidence="4">
    <location>
        <begin position="175"/>
        <end position="352"/>
    </location>
</feature>
<feature type="domain" description="Plastocyanin-like" evidence="5">
    <location>
        <begin position="466"/>
        <end position="580"/>
    </location>
</feature>
<dbReference type="CDD" id="cd13874">
    <property type="entry name" value="CuRO_2_CopA"/>
    <property type="match status" value="1"/>
</dbReference>
<gene>
    <name evidence="7" type="ORF">FJR03_05880</name>
</gene>
<dbReference type="GO" id="GO:0042597">
    <property type="term" value="C:periplasmic space"/>
    <property type="evidence" value="ECO:0007669"/>
    <property type="project" value="InterPro"/>
</dbReference>
<feature type="domain" description="Plastocyanin-like" evidence="6">
    <location>
        <begin position="56"/>
        <end position="164"/>
    </location>
</feature>
<proteinExistence type="predicted"/>
<dbReference type="InterPro" id="IPR011706">
    <property type="entry name" value="Cu-oxidase_C"/>
</dbReference>
<evidence type="ECO:0000313" key="7">
    <source>
        <dbReference type="EMBL" id="QOP41295.1"/>
    </source>
</evidence>
<name>A0A7M1AV40_9BACT</name>
<dbReference type="CDD" id="cd13896">
    <property type="entry name" value="CuRO_3_CopA"/>
    <property type="match status" value="1"/>
</dbReference>
<keyword evidence="1" id="KW-0479">Metal-binding</keyword>
<dbReference type="InterPro" id="IPR034282">
    <property type="entry name" value="CuRO_2_CopA"/>
</dbReference>
<dbReference type="InterPro" id="IPR034279">
    <property type="entry name" value="CuRO_3_CopA"/>
</dbReference>